<keyword evidence="3 6" id="KW-0479">Metal-binding</keyword>
<dbReference type="Pfam" id="PF00034">
    <property type="entry name" value="Cytochrom_C"/>
    <property type="match status" value="1"/>
</dbReference>
<dbReference type="PANTHER" id="PTHR11961">
    <property type="entry name" value="CYTOCHROME C"/>
    <property type="match status" value="1"/>
</dbReference>
<keyword evidence="4" id="KW-0249">Electron transport</keyword>
<keyword evidence="1" id="KW-0813">Transport</keyword>
<sequence>MRVVLAGLAMLLATPAVHAVDAAAGRAAFKRCANCHQVGPGARSHFGPQLNGIVGRRAGSAPGFDYSPAMRRAGFTWDEQRLAAFLRDPDAVVPGNRMRFWGMMSERQVGELVAYLRSMPAPAPTPK</sequence>
<dbReference type="GO" id="GO:0020037">
    <property type="term" value="F:heme binding"/>
    <property type="evidence" value="ECO:0007669"/>
    <property type="project" value="InterPro"/>
</dbReference>
<protein>
    <submittedName>
        <fullName evidence="9">Cytochrome c</fullName>
    </submittedName>
</protein>
<reference evidence="10" key="1">
    <citation type="submission" date="2016-10" db="EMBL/GenBank/DDBJ databases">
        <authorList>
            <person name="Varghese N."/>
            <person name="Submissions S."/>
        </authorList>
    </citation>
    <scope>NUCLEOTIDE SEQUENCE [LARGE SCALE GENOMIC DNA]</scope>
    <source>
        <strain evidence="10">CGMCC 1.12041</strain>
    </source>
</reference>
<dbReference type="GO" id="GO:0046872">
    <property type="term" value="F:metal ion binding"/>
    <property type="evidence" value="ECO:0007669"/>
    <property type="project" value="UniProtKB-KW"/>
</dbReference>
<feature type="signal peptide" evidence="7">
    <location>
        <begin position="1"/>
        <end position="19"/>
    </location>
</feature>
<dbReference type="EMBL" id="FOLD01000020">
    <property type="protein sequence ID" value="SFD25800.1"/>
    <property type="molecule type" value="Genomic_DNA"/>
</dbReference>
<organism evidence="9 10">
    <name type="scientific">Massilia yuzhufengensis</name>
    <dbReference type="NCBI Taxonomy" id="1164594"/>
    <lineage>
        <taxon>Bacteria</taxon>
        <taxon>Pseudomonadati</taxon>
        <taxon>Pseudomonadota</taxon>
        <taxon>Betaproteobacteria</taxon>
        <taxon>Burkholderiales</taxon>
        <taxon>Oxalobacteraceae</taxon>
        <taxon>Telluria group</taxon>
        <taxon>Massilia</taxon>
    </lineage>
</organism>
<evidence type="ECO:0000256" key="1">
    <source>
        <dbReference type="ARBA" id="ARBA00022448"/>
    </source>
</evidence>
<keyword evidence="5 6" id="KW-0408">Iron</keyword>
<evidence type="ECO:0000256" key="2">
    <source>
        <dbReference type="ARBA" id="ARBA00022617"/>
    </source>
</evidence>
<evidence type="ECO:0000313" key="9">
    <source>
        <dbReference type="EMBL" id="SFD25800.1"/>
    </source>
</evidence>
<evidence type="ECO:0000259" key="8">
    <source>
        <dbReference type="PROSITE" id="PS51007"/>
    </source>
</evidence>
<feature type="chain" id="PRO_5011664011" evidence="7">
    <location>
        <begin position="20"/>
        <end position="127"/>
    </location>
</feature>
<dbReference type="SUPFAM" id="SSF46626">
    <property type="entry name" value="Cytochrome c"/>
    <property type="match status" value="1"/>
</dbReference>
<dbReference type="RefSeq" id="WP_091875613.1">
    <property type="nucleotide sequence ID" value="NZ_FOLD01000020.1"/>
</dbReference>
<evidence type="ECO:0000256" key="4">
    <source>
        <dbReference type="ARBA" id="ARBA00022982"/>
    </source>
</evidence>
<proteinExistence type="predicted"/>
<dbReference type="InterPro" id="IPR036909">
    <property type="entry name" value="Cyt_c-like_dom_sf"/>
</dbReference>
<dbReference type="STRING" id="1164594.SAMN05216204_12038"/>
<dbReference type="InterPro" id="IPR002327">
    <property type="entry name" value="Cyt_c_1A/1B"/>
</dbReference>
<dbReference type="AlphaFoldDB" id="A0A1I1R677"/>
<dbReference type="Proteomes" id="UP000198639">
    <property type="component" value="Unassembled WGS sequence"/>
</dbReference>
<keyword evidence="2 6" id="KW-0349">Heme</keyword>
<evidence type="ECO:0000313" key="10">
    <source>
        <dbReference type="Proteomes" id="UP000198639"/>
    </source>
</evidence>
<evidence type="ECO:0000256" key="5">
    <source>
        <dbReference type="ARBA" id="ARBA00023004"/>
    </source>
</evidence>
<accession>A0A1I1R677</accession>
<feature type="domain" description="Cytochrome c" evidence="8">
    <location>
        <begin position="20"/>
        <end position="120"/>
    </location>
</feature>
<keyword evidence="7" id="KW-0732">Signal</keyword>
<dbReference type="GO" id="GO:0009055">
    <property type="term" value="F:electron transfer activity"/>
    <property type="evidence" value="ECO:0007669"/>
    <property type="project" value="InterPro"/>
</dbReference>
<evidence type="ECO:0000256" key="6">
    <source>
        <dbReference type="PROSITE-ProRule" id="PRU00433"/>
    </source>
</evidence>
<evidence type="ECO:0000256" key="3">
    <source>
        <dbReference type="ARBA" id="ARBA00022723"/>
    </source>
</evidence>
<dbReference type="PRINTS" id="PR00604">
    <property type="entry name" value="CYTCHRMECIAB"/>
</dbReference>
<gene>
    <name evidence="9" type="ORF">SAMN05216204_12038</name>
</gene>
<evidence type="ECO:0000256" key="7">
    <source>
        <dbReference type="SAM" id="SignalP"/>
    </source>
</evidence>
<dbReference type="PROSITE" id="PS51007">
    <property type="entry name" value="CYTC"/>
    <property type="match status" value="1"/>
</dbReference>
<keyword evidence="10" id="KW-1185">Reference proteome</keyword>
<dbReference type="InterPro" id="IPR009056">
    <property type="entry name" value="Cyt_c-like_dom"/>
</dbReference>
<name>A0A1I1R677_9BURK</name>
<dbReference type="OrthoDB" id="9805828at2"/>
<dbReference type="Gene3D" id="1.10.760.10">
    <property type="entry name" value="Cytochrome c-like domain"/>
    <property type="match status" value="1"/>
</dbReference>